<organism evidence="1 2">
    <name type="scientific">Chitinophaga niastensis</name>
    <dbReference type="NCBI Taxonomy" id="536980"/>
    <lineage>
        <taxon>Bacteria</taxon>
        <taxon>Pseudomonadati</taxon>
        <taxon>Bacteroidota</taxon>
        <taxon>Chitinophagia</taxon>
        <taxon>Chitinophagales</taxon>
        <taxon>Chitinophagaceae</taxon>
        <taxon>Chitinophaga</taxon>
    </lineage>
</organism>
<comment type="caution">
    <text evidence="1">The sequence shown here is derived from an EMBL/GenBank/DDBJ whole genome shotgun (WGS) entry which is preliminary data.</text>
</comment>
<evidence type="ECO:0000313" key="1">
    <source>
        <dbReference type="EMBL" id="PSL47960.1"/>
    </source>
</evidence>
<proteinExistence type="predicted"/>
<keyword evidence="2" id="KW-1185">Reference proteome</keyword>
<evidence type="ECO:0000313" key="2">
    <source>
        <dbReference type="Proteomes" id="UP000240971"/>
    </source>
</evidence>
<gene>
    <name evidence="1" type="ORF">CLV51_102820</name>
</gene>
<dbReference type="PROSITE" id="PS51257">
    <property type="entry name" value="PROKAR_LIPOPROTEIN"/>
    <property type="match status" value="1"/>
</dbReference>
<dbReference type="AlphaFoldDB" id="A0A2P8HP08"/>
<sequence length="465" mass="49489">MRKILIPAITILSALILITGCKKWAEDKTDIYKYTPAAGQPVSDATPLCGSIKGVMLAGKTYTIGCDVYVNKGDTLLIQQGVTINVTNGAGIAVRGILVSLGTKSQPVTMTVPGLVKDNTPGLAYAADSAHSSNRLWKGIACDTSCPMLVLKWTHIDFAGNSYGKSFGPAVQQKPGTSFNLVFQNPNGYFIMEDSWLWGGTDDAIRISSGKIHIFRNTFEKNGGSGGDIVNVKGGTTGTMAYNFFIGTAYNGQKASNKGQGIGAPQTNVVMYNSTFVNGGRGVVPGQRGSTVNFEEGARGAFYNNVAVNCRVGFRVVNNPAADTANLTYGNNYQYADSLVIANNFFTSGTVCTKPQPTDLPKPSTYLPANFNYTNPQYDGTPVVQKLNPLFVNYPLPSPYSPWGLTSIGNYNFHIQPGSPLVGKGYTGIRPFVVVPVDAVYGASEITPPSVDLGCFQSNGSGNQH</sequence>
<protein>
    <recommendedName>
        <fullName evidence="3">Parallel beta helix pectate lyase-like protein</fullName>
    </recommendedName>
</protein>
<dbReference type="InterPro" id="IPR011050">
    <property type="entry name" value="Pectin_lyase_fold/virulence"/>
</dbReference>
<name>A0A2P8HP08_CHINA</name>
<dbReference type="OrthoDB" id="974660at2"/>
<dbReference type="Proteomes" id="UP000240971">
    <property type="component" value="Unassembled WGS sequence"/>
</dbReference>
<dbReference type="SUPFAM" id="SSF51126">
    <property type="entry name" value="Pectin lyase-like"/>
    <property type="match status" value="1"/>
</dbReference>
<dbReference type="EMBL" id="PYAW01000002">
    <property type="protein sequence ID" value="PSL47960.1"/>
    <property type="molecule type" value="Genomic_DNA"/>
</dbReference>
<reference evidence="1 2" key="1">
    <citation type="submission" date="2018-03" db="EMBL/GenBank/DDBJ databases">
        <title>Genomic Encyclopedia of Archaeal and Bacterial Type Strains, Phase II (KMG-II): from individual species to whole genera.</title>
        <authorList>
            <person name="Goeker M."/>
        </authorList>
    </citation>
    <scope>NUCLEOTIDE SEQUENCE [LARGE SCALE GENOMIC DNA]</scope>
    <source>
        <strain evidence="1 2">DSM 24859</strain>
    </source>
</reference>
<dbReference type="RefSeq" id="WP_106528379.1">
    <property type="nucleotide sequence ID" value="NZ_PYAW01000002.1"/>
</dbReference>
<accession>A0A2P8HP08</accession>
<evidence type="ECO:0008006" key="3">
    <source>
        <dbReference type="Google" id="ProtNLM"/>
    </source>
</evidence>